<organism evidence="8 9">
    <name type="scientific">Pontibacter populi</name>
    <dbReference type="NCBI Taxonomy" id="890055"/>
    <lineage>
        <taxon>Bacteria</taxon>
        <taxon>Pseudomonadati</taxon>
        <taxon>Bacteroidota</taxon>
        <taxon>Cytophagia</taxon>
        <taxon>Cytophagales</taxon>
        <taxon>Hymenobacteraceae</taxon>
        <taxon>Pontibacter</taxon>
    </lineage>
</organism>
<dbReference type="Proteomes" id="UP001476807">
    <property type="component" value="Unassembled WGS sequence"/>
</dbReference>
<evidence type="ECO:0000256" key="1">
    <source>
        <dbReference type="ARBA" id="ARBA00004651"/>
    </source>
</evidence>
<dbReference type="EMBL" id="JBEOKT010000023">
    <property type="protein sequence ID" value="MER2999412.1"/>
    <property type="molecule type" value="Genomic_DNA"/>
</dbReference>
<comment type="subcellular location">
    <subcellularLocation>
        <location evidence="1">Cell membrane</location>
        <topology evidence="1">Multi-pass membrane protein</topology>
    </subcellularLocation>
</comment>
<proteinExistence type="predicted"/>
<dbReference type="Pfam" id="PF13396">
    <property type="entry name" value="PLDc_N"/>
    <property type="match status" value="1"/>
</dbReference>
<dbReference type="InterPro" id="IPR027379">
    <property type="entry name" value="CLS_N"/>
</dbReference>
<feature type="transmembrane region" description="Helical" evidence="6">
    <location>
        <begin position="7"/>
        <end position="30"/>
    </location>
</feature>
<protein>
    <submittedName>
        <fullName evidence="8">PLD nuclease N-terminal domain-containing protein</fullName>
    </submittedName>
</protein>
<keyword evidence="2" id="KW-1003">Cell membrane</keyword>
<gene>
    <name evidence="8" type="ORF">ABS362_17805</name>
</gene>
<comment type="caution">
    <text evidence="8">The sequence shown here is derived from an EMBL/GenBank/DDBJ whole genome shotgun (WGS) entry which is preliminary data.</text>
</comment>
<keyword evidence="5 6" id="KW-0472">Membrane</keyword>
<keyword evidence="9" id="KW-1185">Reference proteome</keyword>
<name>A0ABV1RYF1_9BACT</name>
<evidence type="ECO:0000256" key="5">
    <source>
        <dbReference type="ARBA" id="ARBA00023136"/>
    </source>
</evidence>
<keyword evidence="4 6" id="KW-1133">Transmembrane helix</keyword>
<evidence type="ECO:0000256" key="4">
    <source>
        <dbReference type="ARBA" id="ARBA00022989"/>
    </source>
</evidence>
<accession>A0ABV1RYF1</accession>
<evidence type="ECO:0000259" key="7">
    <source>
        <dbReference type="Pfam" id="PF13396"/>
    </source>
</evidence>
<feature type="transmembrane region" description="Helical" evidence="6">
    <location>
        <begin position="50"/>
        <end position="70"/>
    </location>
</feature>
<evidence type="ECO:0000313" key="8">
    <source>
        <dbReference type="EMBL" id="MER2999412.1"/>
    </source>
</evidence>
<evidence type="ECO:0000256" key="3">
    <source>
        <dbReference type="ARBA" id="ARBA00022692"/>
    </source>
</evidence>
<dbReference type="RefSeq" id="WP_350414189.1">
    <property type="nucleotide sequence ID" value="NZ_JBEOKT010000023.1"/>
</dbReference>
<evidence type="ECO:0000256" key="6">
    <source>
        <dbReference type="SAM" id="Phobius"/>
    </source>
</evidence>
<evidence type="ECO:0000256" key="2">
    <source>
        <dbReference type="ARBA" id="ARBA00022475"/>
    </source>
</evidence>
<feature type="domain" description="Cardiolipin synthase N-terminal" evidence="7">
    <location>
        <begin position="30"/>
        <end position="72"/>
    </location>
</feature>
<reference evidence="8 9" key="1">
    <citation type="submission" date="2024-06" db="EMBL/GenBank/DDBJ databases">
        <title>Pontibacter populi HYL7-15.</title>
        <authorList>
            <person name="Kim M.K."/>
        </authorList>
    </citation>
    <scope>NUCLEOTIDE SEQUENCE [LARGE SCALE GENOMIC DNA]</scope>
    <source>
        <strain evidence="8 9">HYL7-15</strain>
    </source>
</reference>
<sequence>MPETTLLFLGGLAAQELLFVILFFAIPFGIWLGAIIDLLRSNFADSVTKLIWVVVVTFIPFLGAILYLVIGRRQKVRSV</sequence>
<evidence type="ECO:0000313" key="9">
    <source>
        <dbReference type="Proteomes" id="UP001476807"/>
    </source>
</evidence>
<keyword evidence="3 6" id="KW-0812">Transmembrane</keyword>